<dbReference type="AlphaFoldDB" id="A0ABD2UY73"/>
<organism evidence="1 2">
    <name type="scientific">Solanum stoloniferum</name>
    <dbReference type="NCBI Taxonomy" id="62892"/>
    <lineage>
        <taxon>Eukaryota</taxon>
        <taxon>Viridiplantae</taxon>
        <taxon>Streptophyta</taxon>
        <taxon>Embryophyta</taxon>
        <taxon>Tracheophyta</taxon>
        <taxon>Spermatophyta</taxon>
        <taxon>Magnoliopsida</taxon>
        <taxon>eudicotyledons</taxon>
        <taxon>Gunneridae</taxon>
        <taxon>Pentapetalae</taxon>
        <taxon>asterids</taxon>
        <taxon>lamiids</taxon>
        <taxon>Solanales</taxon>
        <taxon>Solanaceae</taxon>
        <taxon>Solanoideae</taxon>
        <taxon>Solaneae</taxon>
        <taxon>Solanum</taxon>
    </lineage>
</organism>
<dbReference type="EMBL" id="JBJKTR010000003">
    <property type="protein sequence ID" value="KAL3373626.1"/>
    <property type="molecule type" value="Genomic_DNA"/>
</dbReference>
<keyword evidence="2" id="KW-1185">Reference proteome</keyword>
<sequence>MQQQNRGKKMNITYRRAVNKGLRSNVYIRRRTRTSLKLEFRPISKEGCKDNILEKNIIVEPYYGAMEKLLKKINAKAFMGAPKSLLPKMDARVVLIVTKLKSFPLGFWAGL</sequence>
<protein>
    <submittedName>
        <fullName evidence="1">Uncharacterized protein</fullName>
    </submittedName>
</protein>
<name>A0ABD2UY73_9SOLN</name>
<accession>A0ABD2UY73</accession>
<dbReference type="Proteomes" id="UP001627284">
    <property type="component" value="Unassembled WGS sequence"/>
</dbReference>
<gene>
    <name evidence="1" type="ORF">AABB24_005557</name>
</gene>
<proteinExistence type="predicted"/>
<evidence type="ECO:0000313" key="1">
    <source>
        <dbReference type="EMBL" id="KAL3373626.1"/>
    </source>
</evidence>
<evidence type="ECO:0000313" key="2">
    <source>
        <dbReference type="Proteomes" id="UP001627284"/>
    </source>
</evidence>
<reference evidence="1 2" key="1">
    <citation type="submission" date="2024-05" db="EMBL/GenBank/DDBJ databases">
        <title>De novo assembly of an allotetraploid wild potato.</title>
        <authorList>
            <person name="Hosaka A.J."/>
        </authorList>
    </citation>
    <scope>NUCLEOTIDE SEQUENCE [LARGE SCALE GENOMIC DNA]</scope>
    <source>
        <tissue evidence="1">Young leaves</tissue>
    </source>
</reference>
<comment type="caution">
    <text evidence="1">The sequence shown here is derived from an EMBL/GenBank/DDBJ whole genome shotgun (WGS) entry which is preliminary data.</text>
</comment>